<dbReference type="CDD" id="cd05013">
    <property type="entry name" value="SIS_RpiR"/>
    <property type="match status" value="1"/>
</dbReference>
<evidence type="ECO:0000256" key="2">
    <source>
        <dbReference type="ARBA" id="ARBA00023125"/>
    </source>
</evidence>
<keyword evidence="1" id="KW-0805">Transcription regulation</keyword>
<dbReference type="Pfam" id="PF01418">
    <property type="entry name" value="HTH_6"/>
    <property type="match status" value="1"/>
</dbReference>
<keyword evidence="2" id="KW-0238">DNA-binding</keyword>
<dbReference type="InterPro" id="IPR047640">
    <property type="entry name" value="RpiR-like"/>
</dbReference>
<dbReference type="GO" id="GO:0097367">
    <property type="term" value="F:carbohydrate derivative binding"/>
    <property type="evidence" value="ECO:0007669"/>
    <property type="project" value="InterPro"/>
</dbReference>
<dbReference type="PANTHER" id="PTHR30514">
    <property type="entry name" value="GLUCOKINASE"/>
    <property type="match status" value="1"/>
</dbReference>
<gene>
    <name evidence="6" type="ORF">CYK21_01540</name>
</gene>
<dbReference type="GO" id="GO:1901135">
    <property type="term" value="P:carbohydrate derivative metabolic process"/>
    <property type="evidence" value="ECO:0007669"/>
    <property type="project" value="InterPro"/>
</dbReference>
<proteinExistence type="predicted"/>
<dbReference type="PANTHER" id="PTHR30514:SF21">
    <property type="entry name" value="RPIR-FAMILY TRANSCRIPTIONAL REGULATOR"/>
    <property type="match status" value="1"/>
</dbReference>
<evidence type="ECO:0000313" key="7">
    <source>
        <dbReference type="Proteomes" id="UP000235073"/>
    </source>
</evidence>
<feature type="domain" description="SIS" evidence="5">
    <location>
        <begin position="119"/>
        <end position="261"/>
    </location>
</feature>
<dbReference type="SUPFAM" id="SSF53697">
    <property type="entry name" value="SIS domain"/>
    <property type="match status" value="1"/>
</dbReference>
<dbReference type="InterPro" id="IPR035472">
    <property type="entry name" value="RpiR-like_SIS"/>
</dbReference>
<comment type="caution">
    <text evidence="6">The sequence shown here is derived from an EMBL/GenBank/DDBJ whole genome shotgun (WGS) entry which is preliminary data.</text>
</comment>
<dbReference type="InterPro" id="IPR046348">
    <property type="entry name" value="SIS_dom_sf"/>
</dbReference>
<protein>
    <submittedName>
        <fullName evidence="6">MurR/RpiR family transcriptional regulator</fullName>
    </submittedName>
</protein>
<dbReference type="GeneID" id="64018596"/>
<feature type="domain" description="HTH rpiR-type" evidence="4">
    <location>
        <begin position="6"/>
        <end position="81"/>
    </location>
</feature>
<dbReference type="InterPro" id="IPR001347">
    <property type="entry name" value="SIS_dom"/>
</dbReference>
<evidence type="ECO:0000259" key="5">
    <source>
        <dbReference type="PROSITE" id="PS51464"/>
    </source>
</evidence>
<organism evidence="6 7">
    <name type="scientific">Streptococcus macedonicus</name>
    <name type="common">Streptococcus gallolyticus macedonicus</name>
    <dbReference type="NCBI Taxonomy" id="59310"/>
    <lineage>
        <taxon>Bacteria</taxon>
        <taxon>Bacillati</taxon>
        <taxon>Bacillota</taxon>
        <taxon>Bacilli</taxon>
        <taxon>Lactobacillales</taxon>
        <taxon>Streptococcaceae</taxon>
        <taxon>Streptococcus</taxon>
    </lineage>
</organism>
<dbReference type="Proteomes" id="UP000235073">
    <property type="component" value="Unassembled WGS sequence"/>
</dbReference>
<dbReference type="SUPFAM" id="SSF46689">
    <property type="entry name" value="Homeodomain-like"/>
    <property type="match status" value="1"/>
</dbReference>
<dbReference type="PROSITE" id="PS51071">
    <property type="entry name" value="HTH_RPIR"/>
    <property type="match status" value="1"/>
</dbReference>
<dbReference type="Pfam" id="PF01380">
    <property type="entry name" value="SIS"/>
    <property type="match status" value="1"/>
</dbReference>
<sequence length="276" mass="31638">MDKTLKKIEPLIESYWDSMTDTEQTIAHFFITNTSEKDVSSGAICQRLHVSKASLTRFAKKCGFSGYREFIFSYQESKLHLKGESSTLKNNVTKRVMADYEQLLEKTYSVIDEQQLTRITRLIEEANRIYLYGKGSSAQALKEMKTRFMRLGFDFDIVTDNDELIWSSMLVGPDCLVIAASLSGKTKSVINALMTAKERGAKTVLMTTQIVTQRDDSWDELVLLASRDNLSYGNRISPQFPILLLIDCLFAYQLAVNQDEKQKRYHKTIISYKEEL</sequence>
<name>A0A2I1YIU9_STRMC</name>
<dbReference type="EMBL" id="PKIB01000001">
    <property type="protein sequence ID" value="PLA54817.1"/>
    <property type="molecule type" value="Genomic_DNA"/>
</dbReference>
<dbReference type="PROSITE" id="PS51464">
    <property type="entry name" value="SIS"/>
    <property type="match status" value="1"/>
</dbReference>
<dbReference type="RefSeq" id="WP_003064317.1">
    <property type="nucleotide sequence ID" value="NZ_PKIB01000001.1"/>
</dbReference>
<dbReference type="GO" id="GO:0003700">
    <property type="term" value="F:DNA-binding transcription factor activity"/>
    <property type="evidence" value="ECO:0007669"/>
    <property type="project" value="InterPro"/>
</dbReference>
<dbReference type="AlphaFoldDB" id="A0A2I1YIU9"/>
<dbReference type="InterPro" id="IPR009057">
    <property type="entry name" value="Homeodomain-like_sf"/>
</dbReference>
<dbReference type="InterPro" id="IPR036388">
    <property type="entry name" value="WH-like_DNA-bd_sf"/>
</dbReference>
<keyword evidence="3" id="KW-0804">Transcription</keyword>
<accession>A0A2I1YIU9</accession>
<evidence type="ECO:0000256" key="1">
    <source>
        <dbReference type="ARBA" id="ARBA00023015"/>
    </source>
</evidence>
<evidence type="ECO:0000256" key="3">
    <source>
        <dbReference type="ARBA" id="ARBA00023163"/>
    </source>
</evidence>
<dbReference type="Gene3D" id="3.40.50.10490">
    <property type="entry name" value="Glucose-6-phosphate isomerase like protein, domain 1"/>
    <property type="match status" value="1"/>
</dbReference>
<dbReference type="Gene3D" id="1.10.10.10">
    <property type="entry name" value="Winged helix-like DNA-binding domain superfamily/Winged helix DNA-binding domain"/>
    <property type="match status" value="1"/>
</dbReference>
<evidence type="ECO:0000313" key="6">
    <source>
        <dbReference type="EMBL" id="PLA54817.1"/>
    </source>
</evidence>
<dbReference type="InterPro" id="IPR000281">
    <property type="entry name" value="HTH_RpiR"/>
</dbReference>
<reference evidence="6 7" key="1">
    <citation type="submission" date="2017-12" db="EMBL/GenBank/DDBJ databases">
        <title>Phylogenetic diversity of female urinary microbiome.</title>
        <authorList>
            <person name="Thomas-White K."/>
            <person name="Wolfe A.J."/>
        </authorList>
    </citation>
    <scope>NUCLEOTIDE SEQUENCE [LARGE SCALE GENOMIC DNA]</scope>
    <source>
        <strain evidence="6 7">UMB0733</strain>
    </source>
</reference>
<dbReference type="GO" id="GO:0003677">
    <property type="term" value="F:DNA binding"/>
    <property type="evidence" value="ECO:0007669"/>
    <property type="project" value="UniProtKB-KW"/>
</dbReference>
<evidence type="ECO:0000259" key="4">
    <source>
        <dbReference type="PROSITE" id="PS51071"/>
    </source>
</evidence>